<dbReference type="OrthoDB" id="3436864at2"/>
<comment type="caution">
    <text evidence="2">The sequence shown here is derived from an EMBL/GenBank/DDBJ whole genome shotgun (WGS) entry which is preliminary data.</text>
</comment>
<dbReference type="AlphaFoldDB" id="A0A4R6UHM0"/>
<dbReference type="Proteomes" id="UP000295281">
    <property type="component" value="Unassembled WGS sequence"/>
</dbReference>
<organism evidence="2 3">
    <name type="scientific">Actinorugispora endophytica</name>
    <dbReference type="NCBI Taxonomy" id="1605990"/>
    <lineage>
        <taxon>Bacteria</taxon>
        <taxon>Bacillati</taxon>
        <taxon>Actinomycetota</taxon>
        <taxon>Actinomycetes</taxon>
        <taxon>Streptosporangiales</taxon>
        <taxon>Nocardiopsidaceae</taxon>
        <taxon>Actinorugispora</taxon>
    </lineage>
</organism>
<protein>
    <submittedName>
        <fullName evidence="2">Uncharacterized protein</fullName>
    </submittedName>
</protein>
<evidence type="ECO:0000313" key="3">
    <source>
        <dbReference type="Proteomes" id="UP000295281"/>
    </source>
</evidence>
<proteinExistence type="predicted"/>
<evidence type="ECO:0000313" key="2">
    <source>
        <dbReference type="EMBL" id="TDQ45526.1"/>
    </source>
</evidence>
<accession>A0A4R6UHM0</accession>
<sequence length="110" mass="11901">MLDQFPSHPYQPRTRVHEATESDTYVFINGSASVLRAEPLADGTFVYVVRRDRSGTEERWPSYFTIPAQTWASPGNDPLSDPLPVTGDGRPAPGGRADLATDPIGAATVS</sequence>
<dbReference type="RefSeq" id="WP_133743510.1">
    <property type="nucleotide sequence ID" value="NZ_SNYN01000031.1"/>
</dbReference>
<dbReference type="EMBL" id="SNYN01000031">
    <property type="protein sequence ID" value="TDQ45526.1"/>
    <property type="molecule type" value="Genomic_DNA"/>
</dbReference>
<name>A0A4R6UHM0_9ACTN</name>
<reference evidence="2 3" key="1">
    <citation type="submission" date="2019-03" db="EMBL/GenBank/DDBJ databases">
        <title>Genomic Encyclopedia of Type Strains, Phase IV (KMG-IV): sequencing the most valuable type-strain genomes for metagenomic binning, comparative biology and taxonomic classification.</title>
        <authorList>
            <person name="Goeker M."/>
        </authorList>
    </citation>
    <scope>NUCLEOTIDE SEQUENCE [LARGE SCALE GENOMIC DNA]</scope>
    <source>
        <strain evidence="2 3">DSM 46770</strain>
    </source>
</reference>
<gene>
    <name evidence="2" type="ORF">EV190_13143</name>
</gene>
<evidence type="ECO:0000256" key="1">
    <source>
        <dbReference type="SAM" id="MobiDB-lite"/>
    </source>
</evidence>
<feature type="region of interest" description="Disordered" evidence="1">
    <location>
        <begin position="71"/>
        <end position="110"/>
    </location>
</feature>
<keyword evidence="3" id="KW-1185">Reference proteome</keyword>